<keyword evidence="2" id="KW-1003">Cell membrane</keyword>
<evidence type="ECO:0000256" key="9">
    <source>
        <dbReference type="ARBA" id="ARBA00061394"/>
    </source>
</evidence>
<dbReference type="KEGG" id="pbi:112542740"/>
<dbReference type="InterPro" id="IPR000276">
    <property type="entry name" value="GPCR_Rhodpsn"/>
</dbReference>
<evidence type="ECO:0000256" key="3">
    <source>
        <dbReference type="ARBA" id="ARBA00022692"/>
    </source>
</evidence>
<organism evidence="13 14">
    <name type="scientific">Python bivittatus</name>
    <name type="common">Burmese python</name>
    <name type="synonym">Python molurus bivittatus</name>
    <dbReference type="NCBI Taxonomy" id="176946"/>
    <lineage>
        <taxon>Eukaryota</taxon>
        <taxon>Metazoa</taxon>
        <taxon>Chordata</taxon>
        <taxon>Craniata</taxon>
        <taxon>Vertebrata</taxon>
        <taxon>Euteleostomi</taxon>
        <taxon>Lepidosauria</taxon>
        <taxon>Squamata</taxon>
        <taxon>Bifurcata</taxon>
        <taxon>Unidentata</taxon>
        <taxon>Episquamata</taxon>
        <taxon>Toxicofera</taxon>
        <taxon>Serpentes</taxon>
        <taxon>Henophidia</taxon>
        <taxon>Pythonidae</taxon>
        <taxon>Python</taxon>
    </lineage>
</organism>
<dbReference type="InterPro" id="IPR026234">
    <property type="entry name" value="MRGPCRFAMILY"/>
</dbReference>
<feature type="transmembrane region" description="Helical" evidence="11">
    <location>
        <begin position="116"/>
        <end position="139"/>
    </location>
</feature>
<feature type="transmembrane region" description="Helical" evidence="11">
    <location>
        <begin position="83"/>
        <end position="110"/>
    </location>
</feature>
<keyword evidence="3 10" id="KW-0812">Transmembrane</keyword>
<evidence type="ECO:0000256" key="4">
    <source>
        <dbReference type="ARBA" id="ARBA00022989"/>
    </source>
</evidence>
<dbReference type="Pfam" id="PF00001">
    <property type="entry name" value="7tm_1"/>
    <property type="match status" value="1"/>
</dbReference>
<comment type="similarity">
    <text evidence="9">Belongs to the G-protein coupled receptor 1 family. Mas subfamily.</text>
</comment>
<feature type="transmembrane region" description="Helical" evidence="11">
    <location>
        <begin position="256"/>
        <end position="285"/>
    </location>
</feature>
<dbReference type="GO" id="GO:0005886">
    <property type="term" value="C:plasma membrane"/>
    <property type="evidence" value="ECO:0007669"/>
    <property type="project" value="UniProtKB-SubCell"/>
</dbReference>
<dbReference type="InterPro" id="IPR017452">
    <property type="entry name" value="GPCR_Rhodpsn_7TM"/>
</dbReference>
<gene>
    <name evidence="14" type="primary">LOC112542740</name>
</gene>
<reference evidence="14" key="1">
    <citation type="submission" date="2025-08" db="UniProtKB">
        <authorList>
            <consortium name="RefSeq"/>
        </authorList>
    </citation>
    <scope>IDENTIFICATION</scope>
    <source>
        <tissue evidence="14">Liver</tissue>
    </source>
</reference>
<dbReference type="PRINTS" id="PR02108">
    <property type="entry name" value="MRGPCRFAMILY"/>
</dbReference>
<evidence type="ECO:0000256" key="10">
    <source>
        <dbReference type="RuleBase" id="RU000688"/>
    </source>
</evidence>
<evidence type="ECO:0000256" key="5">
    <source>
        <dbReference type="ARBA" id="ARBA00023040"/>
    </source>
</evidence>
<feature type="transmembrane region" description="Helical" evidence="11">
    <location>
        <begin position="230"/>
        <end position="250"/>
    </location>
</feature>
<dbReference type="PANTHER" id="PTHR11334:SF68">
    <property type="entry name" value="G-PROTEIN COUPLED RECEPTORS FAMILY 1 PROFILE DOMAIN-CONTAINING PROTEIN-RELATED"/>
    <property type="match status" value="1"/>
</dbReference>
<dbReference type="GeneID" id="112542740"/>
<name>A0A9F5IUW0_PYTBI</name>
<evidence type="ECO:0000256" key="2">
    <source>
        <dbReference type="ARBA" id="ARBA00022475"/>
    </source>
</evidence>
<dbReference type="PRINTS" id="PR00237">
    <property type="entry name" value="GPCRRHODOPSN"/>
</dbReference>
<keyword evidence="8 10" id="KW-0807">Transducer</keyword>
<feature type="transmembrane region" description="Helical" evidence="11">
    <location>
        <begin position="193"/>
        <end position="218"/>
    </location>
</feature>
<dbReference type="OMA" id="KEHHSPY"/>
<evidence type="ECO:0000259" key="12">
    <source>
        <dbReference type="PROSITE" id="PS50262"/>
    </source>
</evidence>
<evidence type="ECO:0000256" key="11">
    <source>
        <dbReference type="SAM" id="Phobius"/>
    </source>
</evidence>
<protein>
    <submittedName>
        <fullName evidence="14">Mas-related G-protein coupled receptor member H-like</fullName>
    </submittedName>
</protein>
<accession>A0A9F5IUW0</accession>
<keyword evidence="6 11" id="KW-0472">Membrane</keyword>
<dbReference type="SUPFAM" id="SSF81321">
    <property type="entry name" value="Family A G protein-coupled receptor-like"/>
    <property type="match status" value="1"/>
</dbReference>
<dbReference type="Proteomes" id="UP000695026">
    <property type="component" value="Unplaced"/>
</dbReference>
<keyword evidence="5 10" id="KW-0297">G-protein coupled receptor</keyword>
<evidence type="ECO:0000256" key="8">
    <source>
        <dbReference type="ARBA" id="ARBA00023224"/>
    </source>
</evidence>
<evidence type="ECO:0000256" key="7">
    <source>
        <dbReference type="ARBA" id="ARBA00023170"/>
    </source>
</evidence>
<feature type="transmembrane region" description="Helical" evidence="11">
    <location>
        <begin position="159"/>
        <end position="181"/>
    </location>
</feature>
<keyword evidence="7 10" id="KW-0675">Receptor</keyword>
<dbReference type="FunFam" id="1.20.1070.10:FF:000193">
    <property type="entry name" value="Mas-related G-protein coupled receptor member E"/>
    <property type="match status" value="1"/>
</dbReference>
<dbReference type="GO" id="GO:0004930">
    <property type="term" value="F:G protein-coupled receptor activity"/>
    <property type="evidence" value="ECO:0007669"/>
    <property type="project" value="UniProtKB-KW"/>
</dbReference>
<dbReference type="OrthoDB" id="9046321at2759"/>
<comment type="subcellular location">
    <subcellularLocation>
        <location evidence="1">Cell membrane</location>
        <topology evidence="1">Multi-pass membrane protein</topology>
    </subcellularLocation>
</comment>
<evidence type="ECO:0000256" key="1">
    <source>
        <dbReference type="ARBA" id="ARBA00004651"/>
    </source>
</evidence>
<keyword evidence="4 11" id="KW-1133">Transmembrane helix</keyword>
<sequence>MSCPIQAGLPNIATLNPQGENYDYSYDYNNTDFEHQAIIIYYWTLEDAIYILSIIISIFGIVGNGIVLWLLGFKIKRNPFTVYILNLAAADFGVLVVLDLQCISIFFPLITLESHLIILFNLFMFAYCTSQFLLTTVSIDRCVAVLFPIWHRCHRPPRFSTILCAFIWVVAFLPFGIKIFFFVTKGISISREVLSFFINTLFCLPLMTLSSLILFIKICLKPKQQRRRKLLTVILLALFCFLILAFPLTLAELMNFFGYLTPLYCFTVLFACISSSINPMIYFLVESRKKGQSRQGLKVIFQKIFKEDEENRKESETQAPIQMHAQLCFERKGT</sequence>
<evidence type="ECO:0000313" key="14">
    <source>
        <dbReference type="RefSeq" id="XP_025032049.1"/>
    </source>
</evidence>
<proteinExistence type="inferred from homology"/>
<evidence type="ECO:0000256" key="6">
    <source>
        <dbReference type="ARBA" id="ARBA00023136"/>
    </source>
</evidence>
<dbReference type="AlphaFoldDB" id="A0A9F5IUW0"/>
<feature type="transmembrane region" description="Helical" evidence="11">
    <location>
        <begin position="48"/>
        <end position="71"/>
    </location>
</feature>
<feature type="domain" description="G-protein coupled receptors family 1 profile" evidence="12">
    <location>
        <begin position="63"/>
        <end position="282"/>
    </location>
</feature>
<dbReference type="Gene3D" id="1.20.1070.10">
    <property type="entry name" value="Rhodopsin 7-helix transmembrane proteins"/>
    <property type="match status" value="1"/>
</dbReference>
<dbReference type="PROSITE" id="PS50262">
    <property type="entry name" value="G_PROTEIN_RECEP_F1_2"/>
    <property type="match status" value="1"/>
</dbReference>
<keyword evidence="13" id="KW-1185">Reference proteome</keyword>
<dbReference type="RefSeq" id="XP_025032049.1">
    <property type="nucleotide sequence ID" value="XM_025176281.1"/>
</dbReference>
<dbReference type="PROSITE" id="PS00237">
    <property type="entry name" value="G_PROTEIN_RECEP_F1_1"/>
    <property type="match status" value="1"/>
</dbReference>
<evidence type="ECO:0000313" key="13">
    <source>
        <dbReference type="Proteomes" id="UP000695026"/>
    </source>
</evidence>
<dbReference type="PANTHER" id="PTHR11334">
    <property type="entry name" value="MAS-RELATED G-PROTEIN COUPLED RECEPTOR"/>
    <property type="match status" value="1"/>
</dbReference>